<dbReference type="PANTHER" id="PTHR45947">
    <property type="entry name" value="SULFOQUINOVOSYL TRANSFERASE SQD2"/>
    <property type="match status" value="1"/>
</dbReference>
<dbReference type="EMBL" id="SNZV01000004">
    <property type="protein sequence ID" value="TDS13881.1"/>
    <property type="molecule type" value="Genomic_DNA"/>
</dbReference>
<dbReference type="Proteomes" id="UP000294752">
    <property type="component" value="Unassembled WGS sequence"/>
</dbReference>
<proteinExistence type="predicted"/>
<accession>A0A4R7D1F6</accession>
<dbReference type="SUPFAM" id="SSF53756">
    <property type="entry name" value="UDP-Glycosyltransferase/glycogen phosphorylase"/>
    <property type="match status" value="1"/>
</dbReference>
<dbReference type="AlphaFoldDB" id="A0A4R7D1F6"/>
<dbReference type="GO" id="GO:0016757">
    <property type="term" value="F:glycosyltransferase activity"/>
    <property type="evidence" value="ECO:0007669"/>
    <property type="project" value="InterPro"/>
</dbReference>
<dbReference type="InterPro" id="IPR050194">
    <property type="entry name" value="Glycosyltransferase_grp1"/>
</dbReference>
<reference evidence="2 3" key="1">
    <citation type="submission" date="2019-03" db="EMBL/GenBank/DDBJ databases">
        <title>Genomic Encyclopedia of Type Strains, Phase III (KMG-III): the genomes of soil and plant-associated and newly described type strains.</title>
        <authorList>
            <person name="Whitman W."/>
        </authorList>
    </citation>
    <scope>NUCLEOTIDE SEQUENCE [LARGE SCALE GENOMIC DNA]</scope>
    <source>
        <strain evidence="2 3">CGMCC 1.12801</strain>
    </source>
</reference>
<protein>
    <submittedName>
        <fullName evidence="2">Glycosyltransferase involved in cell wall biosynthesis</fullName>
    </submittedName>
</protein>
<evidence type="ECO:0000259" key="1">
    <source>
        <dbReference type="Pfam" id="PF00534"/>
    </source>
</evidence>
<evidence type="ECO:0000313" key="3">
    <source>
        <dbReference type="Proteomes" id="UP000294752"/>
    </source>
</evidence>
<dbReference type="CDD" id="cd03801">
    <property type="entry name" value="GT4_PimA-like"/>
    <property type="match status" value="1"/>
</dbReference>
<evidence type="ECO:0000313" key="2">
    <source>
        <dbReference type="EMBL" id="TDS13881.1"/>
    </source>
</evidence>
<comment type="caution">
    <text evidence="2">The sequence shown here is derived from an EMBL/GenBank/DDBJ whole genome shotgun (WGS) entry which is preliminary data.</text>
</comment>
<dbReference type="PANTHER" id="PTHR45947:SF14">
    <property type="entry name" value="SLL1723 PROTEIN"/>
    <property type="match status" value="1"/>
</dbReference>
<dbReference type="InterPro" id="IPR001296">
    <property type="entry name" value="Glyco_trans_1"/>
</dbReference>
<dbReference type="Gene3D" id="3.40.50.2000">
    <property type="entry name" value="Glycogen Phosphorylase B"/>
    <property type="match status" value="2"/>
</dbReference>
<gene>
    <name evidence="2" type="ORF">B0I21_104207</name>
</gene>
<dbReference type="Pfam" id="PF00534">
    <property type="entry name" value="Glycos_transf_1"/>
    <property type="match status" value="1"/>
</dbReference>
<organism evidence="2 3">
    <name type="scientific">Sphingobacterium paludis</name>
    <dbReference type="NCBI Taxonomy" id="1476465"/>
    <lineage>
        <taxon>Bacteria</taxon>
        <taxon>Pseudomonadati</taxon>
        <taxon>Bacteroidota</taxon>
        <taxon>Sphingobacteriia</taxon>
        <taxon>Sphingobacteriales</taxon>
        <taxon>Sphingobacteriaceae</taxon>
        <taxon>Sphingobacterium</taxon>
    </lineage>
</organism>
<keyword evidence="2" id="KW-0808">Transferase</keyword>
<keyword evidence="3" id="KW-1185">Reference proteome</keyword>
<feature type="domain" description="Glycosyl transferase family 1" evidence="1">
    <location>
        <begin position="212"/>
        <end position="377"/>
    </location>
</feature>
<sequence length="398" mass="44967">MHIAYVLGQFPSYTETFIANEIDELHAAGLNICILSLNKGSLAANTDVVYDRDFFDGAKFRAHLSLITRLRVHYFRILLNCIIKCGFNLRILLKYMKNFSSAVYLVERIKALDIKHVHAHFMSTPTDVAMILSMLLNIPLSCTGHANDIYTASEKDLKEKMAYSKFVVTCTAFNKAYLTRCIAHAQQGKIHHIYHGIHVSKWIRKKGLEELTKKDKINLLLVGRLVAKKGIDYLLEAMLLLRQSDYSIACTIIGDGPQHPSLTQFIKQHKLRDLVTIQTSMPQDHLQKYYLEADIFVLPSLIAADGDRDGLPNVLLEAMAVGVPIIATDVSAIGELIQDERTGLLIHQRDPQAIARAVIRMIEDYQLCRNLSEAGKQHIETFDIQESTNKLLHLFNGN</sequence>
<dbReference type="RefSeq" id="WP_166637825.1">
    <property type="nucleotide sequence ID" value="NZ_SNZV01000004.1"/>
</dbReference>
<name>A0A4R7D1F6_9SPHI</name>